<gene>
    <name evidence="2" type="ORF">K489DRAFT_383562</name>
</gene>
<name>A0A6J3LW66_9PEZI</name>
<reference evidence="2" key="3">
    <citation type="submission" date="2025-08" db="UniProtKB">
        <authorList>
            <consortium name="RefSeq"/>
        </authorList>
    </citation>
    <scope>IDENTIFICATION</scope>
    <source>
        <strain evidence="2">CBS 342.82</strain>
    </source>
</reference>
<evidence type="ECO:0000313" key="1">
    <source>
        <dbReference type="Proteomes" id="UP000504637"/>
    </source>
</evidence>
<sequence length="97" mass="10928">MRPCRVSACASLPQKLPSRPTFKSPLTAFFVVYGLRSRRRREEIARIEECPEQRPMLFTASSVFVAGIWHASRTVDDLKPASIRTFIGPALLEPTPI</sequence>
<keyword evidence="1" id="KW-1185">Reference proteome</keyword>
<protein>
    <submittedName>
        <fullName evidence="2">Uncharacterized protein</fullName>
    </submittedName>
</protein>
<reference evidence="2" key="2">
    <citation type="submission" date="2020-04" db="EMBL/GenBank/DDBJ databases">
        <authorList>
            <consortium name="NCBI Genome Project"/>
        </authorList>
    </citation>
    <scope>NUCLEOTIDE SEQUENCE</scope>
    <source>
        <strain evidence="2">CBS 342.82</strain>
    </source>
</reference>
<proteinExistence type="predicted"/>
<organism evidence="2">
    <name type="scientific">Dissoconium aciculare CBS 342.82</name>
    <dbReference type="NCBI Taxonomy" id="1314786"/>
    <lineage>
        <taxon>Eukaryota</taxon>
        <taxon>Fungi</taxon>
        <taxon>Dikarya</taxon>
        <taxon>Ascomycota</taxon>
        <taxon>Pezizomycotina</taxon>
        <taxon>Dothideomycetes</taxon>
        <taxon>Dothideomycetidae</taxon>
        <taxon>Mycosphaerellales</taxon>
        <taxon>Dissoconiaceae</taxon>
        <taxon>Dissoconium</taxon>
    </lineage>
</organism>
<dbReference type="AlphaFoldDB" id="A0A6J3LW66"/>
<dbReference type="RefSeq" id="XP_033457047.1">
    <property type="nucleotide sequence ID" value="XM_033605637.1"/>
</dbReference>
<evidence type="ECO:0000313" key="2">
    <source>
        <dbReference type="RefSeq" id="XP_033457047.1"/>
    </source>
</evidence>
<reference evidence="2" key="1">
    <citation type="submission" date="2020-01" db="EMBL/GenBank/DDBJ databases">
        <authorList>
            <consortium name="DOE Joint Genome Institute"/>
            <person name="Haridas S."/>
            <person name="Albert R."/>
            <person name="Binder M."/>
            <person name="Bloem J."/>
            <person name="Labutti K."/>
            <person name="Salamov A."/>
            <person name="Andreopoulos B."/>
            <person name="Baker S.E."/>
            <person name="Barry K."/>
            <person name="Bills G."/>
            <person name="Bluhm B.H."/>
            <person name="Cannon C."/>
            <person name="Castanera R."/>
            <person name="Culley D.E."/>
            <person name="Daum C."/>
            <person name="Ezra D."/>
            <person name="Gonzalez J.B."/>
            <person name="Henrissat B."/>
            <person name="Kuo A."/>
            <person name="Liang C."/>
            <person name="Lipzen A."/>
            <person name="Lutzoni F."/>
            <person name="Magnuson J."/>
            <person name="Mondo S."/>
            <person name="Nolan M."/>
            <person name="Ohm R."/>
            <person name="Pangilinan J."/>
            <person name="Park H.-J."/>
            <person name="Ramirez L."/>
            <person name="Alfaro M."/>
            <person name="Sun H."/>
            <person name="Tritt A."/>
            <person name="Yoshinaga Y."/>
            <person name="Zwiers L.-H."/>
            <person name="Turgeon B.G."/>
            <person name="Goodwin S.B."/>
            <person name="Spatafora J.W."/>
            <person name="Crous P.W."/>
            <person name="Grigoriev I.V."/>
        </authorList>
    </citation>
    <scope>NUCLEOTIDE SEQUENCE</scope>
    <source>
        <strain evidence="2">CBS 342.82</strain>
    </source>
</reference>
<dbReference type="Proteomes" id="UP000504637">
    <property type="component" value="Unplaced"/>
</dbReference>
<accession>A0A6J3LW66</accession>
<dbReference type="GeneID" id="54363437"/>